<reference evidence="2" key="1">
    <citation type="journal article" date="2023" name="Mol. Biol. Evol.">
        <title>Third-Generation Sequencing Reveals the Adaptive Role of the Epigenome in Three Deep-Sea Polychaetes.</title>
        <authorList>
            <person name="Perez M."/>
            <person name="Aroh O."/>
            <person name="Sun Y."/>
            <person name="Lan Y."/>
            <person name="Juniper S.K."/>
            <person name="Young C.R."/>
            <person name="Angers B."/>
            <person name="Qian P.Y."/>
        </authorList>
    </citation>
    <scope>NUCLEOTIDE SEQUENCE</scope>
    <source>
        <strain evidence="2">P08H-3</strain>
    </source>
</reference>
<dbReference type="GO" id="GO:0016035">
    <property type="term" value="C:zeta DNA polymerase complex"/>
    <property type="evidence" value="ECO:0007669"/>
    <property type="project" value="TreeGrafter"/>
</dbReference>
<dbReference type="InterPro" id="IPR003511">
    <property type="entry name" value="HORMA_dom"/>
</dbReference>
<gene>
    <name evidence="2" type="ORF">LSH36_1090g00032</name>
</gene>
<dbReference type="SUPFAM" id="SSF56019">
    <property type="entry name" value="The spindle assembly checkpoint protein mad2"/>
    <property type="match status" value="1"/>
</dbReference>
<dbReference type="Gene3D" id="3.30.900.10">
    <property type="entry name" value="HORMA domain"/>
    <property type="match status" value="1"/>
</dbReference>
<organism evidence="2 3">
    <name type="scientific">Paralvinella palmiformis</name>
    <dbReference type="NCBI Taxonomy" id="53620"/>
    <lineage>
        <taxon>Eukaryota</taxon>
        <taxon>Metazoa</taxon>
        <taxon>Spiralia</taxon>
        <taxon>Lophotrochozoa</taxon>
        <taxon>Annelida</taxon>
        <taxon>Polychaeta</taxon>
        <taxon>Sedentaria</taxon>
        <taxon>Canalipalpata</taxon>
        <taxon>Terebellida</taxon>
        <taxon>Terebelliformia</taxon>
        <taxon>Alvinellidae</taxon>
        <taxon>Paralvinella</taxon>
    </lineage>
</organism>
<name>A0AAD9IVU5_9ANNE</name>
<dbReference type="Pfam" id="PF02301">
    <property type="entry name" value="HORMA"/>
    <property type="match status" value="1"/>
</dbReference>
<dbReference type="EMBL" id="JAODUP010001090">
    <property type="protein sequence ID" value="KAK2141512.1"/>
    <property type="molecule type" value="Genomic_DNA"/>
</dbReference>
<sequence>MEIQIDEVASDILCEFLEVAIHSILYTRELYPPGVFSRRKKYNVPVQICYHPELAQYITDMISSLKPLLQQCAMDRVDLVVLATSGDPLERFVFEIAHKKDDLPLT</sequence>
<dbReference type="InterPro" id="IPR045091">
    <property type="entry name" value="Mad2-like"/>
</dbReference>
<proteinExistence type="predicted"/>
<evidence type="ECO:0000259" key="1">
    <source>
        <dbReference type="PROSITE" id="PS50815"/>
    </source>
</evidence>
<dbReference type="InterPro" id="IPR036570">
    <property type="entry name" value="HORMA_dom_sf"/>
</dbReference>
<dbReference type="PROSITE" id="PS50815">
    <property type="entry name" value="HORMA"/>
    <property type="match status" value="1"/>
</dbReference>
<feature type="domain" description="HORMA" evidence="1">
    <location>
        <begin position="7"/>
        <end position="106"/>
    </location>
</feature>
<dbReference type="PANTHER" id="PTHR11842:SF10">
    <property type="entry name" value="MITOTIC SPINDLE ASSEMBLY CHECKPOINT PROTEIN MAD2B"/>
    <property type="match status" value="1"/>
</dbReference>
<evidence type="ECO:0000313" key="3">
    <source>
        <dbReference type="Proteomes" id="UP001208570"/>
    </source>
</evidence>
<dbReference type="PANTHER" id="PTHR11842">
    <property type="entry name" value="MITOTIC SPINDLE ASSEMBLY CHECKPOINT PROTEIN MAD2"/>
    <property type="match status" value="1"/>
</dbReference>
<accession>A0AAD9IVU5</accession>
<dbReference type="AlphaFoldDB" id="A0AAD9IVU5"/>
<dbReference type="Proteomes" id="UP001208570">
    <property type="component" value="Unassembled WGS sequence"/>
</dbReference>
<keyword evidence="3" id="KW-1185">Reference proteome</keyword>
<evidence type="ECO:0000313" key="2">
    <source>
        <dbReference type="EMBL" id="KAK2141512.1"/>
    </source>
</evidence>
<comment type="caution">
    <text evidence="2">The sequence shown here is derived from an EMBL/GenBank/DDBJ whole genome shotgun (WGS) entry which is preliminary data.</text>
</comment>
<protein>
    <recommendedName>
        <fullName evidence="1">HORMA domain-containing protein</fullName>
    </recommendedName>
</protein>